<dbReference type="RefSeq" id="WP_311982314.1">
    <property type="nucleotide sequence ID" value="NZ_JARQAG010000020.1"/>
</dbReference>
<dbReference type="InterPro" id="IPR003602">
    <property type="entry name" value="Topo_IA_DNA-bd_dom"/>
</dbReference>
<dbReference type="GO" id="GO:0006265">
    <property type="term" value="P:DNA topological change"/>
    <property type="evidence" value="ECO:0007669"/>
    <property type="project" value="InterPro"/>
</dbReference>
<evidence type="ECO:0000256" key="2">
    <source>
        <dbReference type="ARBA" id="ARBA00009446"/>
    </source>
</evidence>
<dbReference type="InterPro" id="IPR003601">
    <property type="entry name" value="Topo_IA_2"/>
</dbReference>
<dbReference type="InterPro" id="IPR023406">
    <property type="entry name" value="Topo_IA_AS"/>
</dbReference>
<sequence length="577" mass="65653">MKYLILAEKPDQAKKYANALGKAKNEKGVWRVETDLIDGQVSVVSAVGHLVEIKNPYQNYENWNIKNLPAFPEKFEYEVKTDKKKQFSLIKSEVKSADAIIIGTDADREGEAIAYLILRLIPNGLKKIKYRLWVNSLTESGIVKAFKQLRPAQETAQYAEEAEARAKADWLVGFNLSPWTSIKLGEMGFMGFIGEKDKKMSVGRVQTPIVSLIVENDLSIEQFESEPYWKIEIEDESGTVFKNKAKYTTIEDAQSVLKSLDGYSVVRAVQSENKAVVAPNLYHLTSLQSEMSKKYHFDSTYTLELTQSLYQKGVTSYPRTDHKLITPNEFDYLIKHLEDYKSLLNISEELPNLTPRKKFVQDKQMEHYAIIPTENITEVANLKGDEKTVYFEILKRTILMFASDYRYQATQVVLENNGQEFVAKGNVMTSEGWAKLAEKENKDAVLPPYQQGSQVTTQANIKEDKTKPPARLTESSLLDDVLPKYNLGTPATRAGIIKTIIDRNYITRDKKTGQLFPTERGKVLVLFLDNLEVMYTNPETTGKWETALQLVGQGERSKDWFIEQTKKAISSQLERGN</sequence>
<comment type="caution">
    <text evidence="13">The sequence shown here is derived from an EMBL/GenBank/DDBJ whole genome shotgun (WGS) entry which is preliminary data.</text>
</comment>
<evidence type="ECO:0000256" key="7">
    <source>
        <dbReference type="ARBA" id="ARBA00030003"/>
    </source>
</evidence>
<evidence type="ECO:0000256" key="5">
    <source>
        <dbReference type="ARBA" id="ARBA00023125"/>
    </source>
</evidence>
<dbReference type="InterPro" id="IPR034144">
    <property type="entry name" value="TOPRIM_TopoIII"/>
</dbReference>
<dbReference type="CDD" id="cd00186">
    <property type="entry name" value="TOP1Ac"/>
    <property type="match status" value="1"/>
</dbReference>
<evidence type="ECO:0000259" key="12">
    <source>
        <dbReference type="PROSITE" id="PS52039"/>
    </source>
</evidence>
<dbReference type="InterPro" id="IPR013824">
    <property type="entry name" value="Topo_IA_cen_sub1"/>
</dbReference>
<evidence type="ECO:0000256" key="6">
    <source>
        <dbReference type="ARBA" id="ARBA00023235"/>
    </source>
</evidence>
<dbReference type="Gene3D" id="1.10.460.10">
    <property type="entry name" value="Topoisomerase I, domain 2"/>
    <property type="match status" value="1"/>
</dbReference>
<gene>
    <name evidence="13" type="ORF">P7G31_09930</name>
</gene>
<dbReference type="InterPro" id="IPR013826">
    <property type="entry name" value="Topo_IA_cen_sub3"/>
</dbReference>
<dbReference type="PANTHER" id="PTHR11390">
    <property type="entry name" value="PROKARYOTIC DNA TOPOISOMERASE"/>
    <property type="match status" value="1"/>
</dbReference>
<dbReference type="EC" id="5.6.2.1" evidence="3"/>
<evidence type="ECO:0000259" key="11">
    <source>
        <dbReference type="PROSITE" id="PS50880"/>
    </source>
</evidence>
<name>A0AAE4HYB0_9STRE</name>
<dbReference type="SUPFAM" id="SSF56712">
    <property type="entry name" value="Prokaryotic type I DNA topoisomerase"/>
    <property type="match status" value="1"/>
</dbReference>
<comment type="catalytic activity">
    <reaction evidence="1">
        <text>ATP-independent breakage of single-stranded DNA, followed by passage and rejoining.</text>
        <dbReference type="EC" id="5.6.2.1"/>
    </reaction>
</comment>
<feature type="domain" description="Topo IA-type catalytic" evidence="12">
    <location>
        <begin position="155"/>
        <end position="573"/>
    </location>
</feature>
<evidence type="ECO:0000256" key="9">
    <source>
        <dbReference type="ARBA" id="ARBA00032235"/>
    </source>
</evidence>
<keyword evidence="6 13" id="KW-0413">Isomerase</keyword>
<organism evidence="13 14">
    <name type="scientific">Streptococcus parauberis</name>
    <dbReference type="NCBI Taxonomy" id="1348"/>
    <lineage>
        <taxon>Bacteria</taxon>
        <taxon>Bacillati</taxon>
        <taxon>Bacillota</taxon>
        <taxon>Bacilli</taxon>
        <taxon>Lactobacillales</taxon>
        <taxon>Streptococcaceae</taxon>
        <taxon>Streptococcus</taxon>
    </lineage>
</organism>
<dbReference type="Gene3D" id="2.70.20.10">
    <property type="entry name" value="Topoisomerase I, domain 3"/>
    <property type="match status" value="1"/>
</dbReference>
<dbReference type="PROSITE" id="PS00396">
    <property type="entry name" value="TOPO_IA_1"/>
    <property type="match status" value="1"/>
</dbReference>
<evidence type="ECO:0000256" key="3">
    <source>
        <dbReference type="ARBA" id="ARBA00012891"/>
    </source>
</evidence>
<dbReference type="GO" id="GO:0006281">
    <property type="term" value="P:DNA repair"/>
    <property type="evidence" value="ECO:0007669"/>
    <property type="project" value="TreeGrafter"/>
</dbReference>
<keyword evidence="5" id="KW-0238">DNA-binding</keyword>
<dbReference type="Pfam" id="PF01131">
    <property type="entry name" value="Topoisom_bac"/>
    <property type="match status" value="1"/>
</dbReference>
<dbReference type="InterPro" id="IPR000380">
    <property type="entry name" value="Topo_IA"/>
</dbReference>
<keyword evidence="4" id="KW-0799">Topoisomerase</keyword>
<comment type="similarity">
    <text evidence="2">Belongs to the type IA topoisomerase family.</text>
</comment>
<evidence type="ECO:0000256" key="10">
    <source>
        <dbReference type="ARBA" id="ARBA00032877"/>
    </source>
</evidence>
<dbReference type="GO" id="GO:0003917">
    <property type="term" value="F:DNA topoisomerase type I (single strand cut, ATP-independent) activity"/>
    <property type="evidence" value="ECO:0007669"/>
    <property type="project" value="UniProtKB-EC"/>
</dbReference>
<protein>
    <recommendedName>
        <fullName evidence="3">DNA topoisomerase</fullName>
        <ecNumber evidence="3">5.6.2.1</ecNumber>
    </recommendedName>
    <alternativeName>
        <fullName evidence="10">Omega-protein</fullName>
    </alternativeName>
    <alternativeName>
        <fullName evidence="9">Relaxing enzyme</fullName>
    </alternativeName>
    <alternativeName>
        <fullName evidence="7">Swivelase</fullName>
    </alternativeName>
    <alternativeName>
        <fullName evidence="8">Untwisting enzyme</fullName>
    </alternativeName>
</protein>
<dbReference type="Gene3D" id="1.10.290.10">
    <property type="entry name" value="Topoisomerase I, domain 4"/>
    <property type="match status" value="1"/>
</dbReference>
<evidence type="ECO:0000256" key="4">
    <source>
        <dbReference type="ARBA" id="ARBA00023029"/>
    </source>
</evidence>
<evidence type="ECO:0000256" key="8">
    <source>
        <dbReference type="ARBA" id="ARBA00031985"/>
    </source>
</evidence>
<evidence type="ECO:0000256" key="1">
    <source>
        <dbReference type="ARBA" id="ARBA00000213"/>
    </source>
</evidence>
<dbReference type="GO" id="GO:0006310">
    <property type="term" value="P:DNA recombination"/>
    <property type="evidence" value="ECO:0007669"/>
    <property type="project" value="TreeGrafter"/>
</dbReference>
<dbReference type="InterPro" id="IPR013497">
    <property type="entry name" value="Topo_IA_cen"/>
</dbReference>
<dbReference type="GO" id="GO:0003677">
    <property type="term" value="F:DNA binding"/>
    <property type="evidence" value="ECO:0007669"/>
    <property type="project" value="UniProtKB-KW"/>
</dbReference>
<dbReference type="Gene3D" id="3.40.50.140">
    <property type="match status" value="1"/>
</dbReference>
<reference evidence="13" key="1">
    <citation type="submission" date="2023-03" db="EMBL/GenBank/DDBJ databases">
        <authorList>
            <person name="Shen W."/>
            <person name="Cai J."/>
        </authorList>
    </citation>
    <scope>NUCLEOTIDE SEQUENCE</scope>
    <source>
        <strain evidence="13">P82-2</strain>
    </source>
</reference>
<dbReference type="PANTHER" id="PTHR11390:SF21">
    <property type="entry name" value="DNA TOPOISOMERASE 3-ALPHA"/>
    <property type="match status" value="1"/>
</dbReference>
<dbReference type="Pfam" id="PF01751">
    <property type="entry name" value="Toprim"/>
    <property type="match status" value="1"/>
</dbReference>
<dbReference type="PROSITE" id="PS50880">
    <property type="entry name" value="TOPRIM"/>
    <property type="match status" value="1"/>
</dbReference>
<accession>A0AAE4HYB0</accession>
<feature type="domain" description="Toprim" evidence="11">
    <location>
        <begin position="2"/>
        <end position="138"/>
    </location>
</feature>
<dbReference type="SMART" id="SM00437">
    <property type="entry name" value="TOP1Ac"/>
    <property type="match status" value="1"/>
</dbReference>
<dbReference type="AlphaFoldDB" id="A0AAE4HYB0"/>
<dbReference type="PRINTS" id="PR00417">
    <property type="entry name" value="PRTPISMRASEI"/>
</dbReference>
<dbReference type="GO" id="GO:0043597">
    <property type="term" value="C:cytoplasmic replication fork"/>
    <property type="evidence" value="ECO:0007669"/>
    <property type="project" value="TreeGrafter"/>
</dbReference>
<dbReference type="InterPro" id="IPR006171">
    <property type="entry name" value="TOPRIM_dom"/>
</dbReference>
<evidence type="ECO:0000313" key="14">
    <source>
        <dbReference type="Proteomes" id="UP001180515"/>
    </source>
</evidence>
<dbReference type="SMART" id="SM00436">
    <property type="entry name" value="TOP1Bc"/>
    <property type="match status" value="1"/>
</dbReference>
<dbReference type="InterPro" id="IPR013825">
    <property type="entry name" value="Topo_IA_cen_sub2"/>
</dbReference>
<dbReference type="EMBL" id="JARQAG010000020">
    <property type="protein sequence ID" value="MDT2732534.1"/>
    <property type="molecule type" value="Genomic_DNA"/>
</dbReference>
<evidence type="ECO:0000313" key="13">
    <source>
        <dbReference type="EMBL" id="MDT2732534.1"/>
    </source>
</evidence>
<dbReference type="PROSITE" id="PS52039">
    <property type="entry name" value="TOPO_IA_2"/>
    <property type="match status" value="1"/>
</dbReference>
<dbReference type="SMART" id="SM00493">
    <property type="entry name" value="TOPRIM"/>
    <property type="match status" value="1"/>
</dbReference>
<dbReference type="InterPro" id="IPR023405">
    <property type="entry name" value="Topo_IA_core_domain"/>
</dbReference>
<dbReference type="Proteomes" id="UP001180515">
    <property type="component" value="Unassembled WGS sequence"/>
</dbReference>
<dbReference type="CDD" id="cd03362">
    <property type="entry name" value="TOPRIM_TopoIA_TopoIII"/>
    <property type="match status" value="1"/>
</dbReference>
<proteinExistence type="inferred from homology"/>